<organism evidence="4 5">
    <name type="scientific">Alistipes ihumii AP11</name>
    <dbReference type="NCBI Taxonomy" id="1211813"/>
    <lineage>
        <taxon>Bacteria</taxon>
        <taxon>Pseudomonadati</taxon>
        <taxon>Bacteroidota</taxon>
        <taxon>Bacteroidia</taxon>
        <taxon>Bacteroidales</taxon>
        <taxon>Rikenellaceae</taxon>
        <taxon>Alistipes</taxon>
    </lineage>
</organism>
<dbReference type="GeneID" id="82890654"/>
<keyword evidence="2" id="KW-0732">Signal</keyword>
<evidence type="ECO:0000259" key="3">
    <source>
        <dbReference type="SMART" id="SM00060"/>
    </source>
</evidence>
<evidence type="ECO:0000256" key="2">
    <source>
        <dbReference type="SAM" id="SignalP"/>
    </source>
</evidence>
<accession>A0ABY5V0K9</accession>
<evidence type="ECO:0000313" key="5">
    <source>
        <dbReference type="Proteomes" id="UP001059295"/>
    </source>
</evidence>
<dbReference type="InterPro" id="IPR003961">
    <property type="entry name" value="FN3_dom"/>
</dbReference>
<feature type="region of interest" description="Disordered" evidence="1">
    <location>
        <begin position="25"/>
        <end position="45"/>
    </location>
</feature>
<gene>
    <name evidence="4" type="ORF">NQ491_02930</name>
</gene>
<dbReference type="InterPro" id="IPR013783">
    <property type="entry name" value="Ig-like_fold"/>
</dbReference>
<feature type="domain" description="Fibronectin type-III" evidence="3">
    <location>
        <begin position="365"/>
        <end position="470"/>
    </location>
</feature>
<dbReference type="PROSITE" id="PS51257">
    <property type="entry name" value="PROKAR_LIPOPROTEIN"/>
    <property type="match status" value="1"/>
</dbReference>
<protein>
    <submittedName>
        <fullName evidence="4">BACON domain-containing protein</fullName>
    </submittedName>
</protein>
<evidence type="ECO:0000256" key="1">
    <source>
        <dbReference type="SAM" id="MobiDB-lite"/>
    </source>
</evidence>
<dbReference type="EMBL" id="CP102294">
    <property type="protein sequence ID" value="UWN57748.1"/>
    <property type="molecule type" value="Genomic_DNA"/>
</dbReference>
<keyword evidence="5" id="KW-1185">Reference proteome</keyword>
<feature type="domain" description="Fibronectin type-III" evidence="3">
    <location>
        <begin position="487"/>
        <end position="588"/>
    </location>
</feature>
<dbReference type="Gene3D" id="2.60.40.10">
    <property type="entry name" value="Immunoglobulins"/>
    <property type="match status" value="1"/>
</dbReference>
<feature type="chain" id="PRO_5045661506" evidence="2">
    <location>
        <begin position="22"/>
        <end position="604"/>
    </location>
</feature>
<dbReference type="Proteomes" id="UP001059295">
    <property type="component" value="Chromosome"/>
</dbReference>
<dbReference type="RefSeq" id="WP_019244823.1">
    <property type="nucleotide sequence ID" value="NZ_CAPH01000003.1"/>
</dbReference>
<feature type="domain" description="Fibronectin type-III" evidence="3">
    <location>
        <begin position="122"/>
        <end position="229"/>
    </location>
</feature>
<feature type="signal peptide" evidence="2">
    <location>
        <begin position="1"/>
        <end position="21"/>
    </location>
</feature>
<evidence type="ECO:0000313" key="4">
    <source>
        <dbReference type="EMBL" id="UWN57748.1"/>
    </source>
</evidence>
<dbReference type="SMART" id="SM00060">
    <property type="entry name" value="FN3"/>
    <property type="match status" value="3"/>
</dbReference>
<reference evidence="4" key="1">
    <citation type="journal article" date="2022" name="Cell">
        <title>Design, construction, and in vivo augmentation of a complex gut microbiome.</title>
        <authorList>
            <person name="Cheng A.G."/>
            <person name="Ho P.Y."/>
            <person name="Aranda-Diaz A."/>
            <person name="Jain S."/>
            <person name="Yu F.B."/>
            <person name="Meng X."/>
            <person name="Wang M."/>
            <person name="Iakiviak M."/>
            <person name="Nagashima K."/>
            <person name="Zhao A."/>
            <person name="Murugkar P."/>
            <person name="Patil A."/>
            <person name="Atabakhsh K."/>
            <person name="Weakley A."/>
            <person name="Yan J."/>
            <person name="Brumbaugh A.R."/>
            <person name="Higginbottom S."/>
            <person name="Dimas A."/>
            <person name="Shiver A.L."/>
            <person name="Deutschbauer A."/>
            <person name="Neff N."/>
            <person name="Sonnenburg J.L."/>
            <person name="Huang K.C."/>
            <person name="Fischbach M.A."/>
        </authorList>
    </citation>
    <scope>NUCLEOTIDE SEQUENCE</scope>
    <source>
        <strain evidence="4">AP11</strain>
    </source>
</reference>
<sequence length="604" mass="66622">MKKHLLFFWALTVLLMPGVQSCDDSSEGGSAPAELTVTPNPLTVGADGGPQELSCLVENPNGGSVRASSSGATWIHSFDCSTEGKIFFYVDANPDYDLRTGEVIVTYEDAESVRLVVEQQGAEPPIGIRIEELTTTSARVTWEPDDASMTYILGVAEKSVIDSYASGREMMEHDLEGFKADADSWGMSLSEYLEFGVLYTGKQVFPKDGFKPGTEYCAYAYGMDANGEFTTGLVKEIFETVAMTDCSFTIEPRDVTKNSVLLEVTPERNDVSYYVAYVERKAFENDFHGSDSELMQATVAQIRSNMALTGATWSDFVHLGAKSFPVASLLSGTDYYAFAFGLDRGAITTDISKKPFRTAAAELTDDCTFDIRFVEIGASTVDVEIVPSNSSTRYYATFMESSILETHTPDEVAAMKISEEEGWQTDWVNDPRIHSGTQTLNSNSDLGIAPFKPQHDYTVFVFGVSAEGERTTQVATKNVTTAEFQKSDMTIQIQVGERTDRSCVLSFTPSVDDELYYIGVVPYELRGYYTTDEEFMQAVVYTLGDYIEMYCVRGKMDGLYCQSDLLGDELKPGTRYLAIAFGYMSGVTTGLFSEEFTTMDAVQQ</sequence>
<proteinExistence type="predicted"/>
<name>A0ABY5V0K9_9BACT</name>